<keyword evidence="9" id="KW-0472">Membrane</keyword>
<protein>
    <submittedName>
        <fullName evidence="12">Porin</fullName>
    </submittedName>
</protein>
<dbReference type="InterPro" id="IPR033900">
    <property type="entry name" value="Gram_neg_porin_domain"/>
</dbReference>
<dbReference type="GO" id="GO:0015288">
    <property type="term" value="F:porin activity"/>
    <property type="evidence" value="ECO:0007669"/>
    <property type="project" value="UniProtKB-KW"/>
</dbReference>
<dbReference type="InterPro" id="IPR002299">
    <property type="entry name" value="Porin_Neis"/>
</dbReference>
<dbReference type="AlphaFoldDB" id="A0AAW8D4K2"/>
<evidence type="ECO:0000256" key="4">
    <source>
        <dbReference type="ARBA" id="ARBA00022452"/>
    </source>
</evidence>
<evidence type="ECO:0000256" key="10">
    <source>
        <dbReference type="ARBA" id="ARBA00023237"/>
    </source>
</evidence>
<dbReference type="PANTHER" id="PTHR34501">
    <property type="entry name" value="PROTEIN YDDL-RELATED"/>
    <property type="match status" value="1"/>
</dbReference>
<evidence type="ECO:0000256" key="3">
    <source>
        <dbReference type="ARBA" id="ARBA00022448"/>
    </source>
</evidence>
<dbReference type="Gene3D" id="2.40.160.10">
    <property type="entry name" value="Porin"/>
    <property type="match status" value="1"/>
</dbReference>
<dbReference type="InterPro" id="IPR050298">
    <property type="entry name" value="Gram-neg_bact_OMP"/>
</dbReference>
<evidence type="ECO:0000259" key="11">
    <source>
        <dbReference type="Pfam" id="PF13609"/>
    </source>
</evidence>
<keyword evidence="10" id="KW-0998">Cell outer membrane</keyword>
<evidence type="ECO:0000313" key="12">
    <source>
        <dbReference type="EMBL" id="MDP9895159.1"/>
    </source>
</evidence>
<dbReference type="EMBL" id="JAUSRD010000011">
    <property type="protein sequence ID" value="MDP9895159.1"/>
    <property type="molecule type" value="Genomic_DNA"/>
</dbReference>
<evidence type="ECO:0000313" key="13">
    <source>
        <dbReference type="Proteomes" id="UP001242045"/>
    </source>
</evidence>
<comment type="subcellular location">
    <subcellularLocation>
        <location evidence="1">Cell outer membrane</location>
        <topology evidence="1">Multi-pass membrane protein</topology>
    </subcellularLocation>
</comment>
<dbReference type="GO" id="GO:0046930">
    <property type="term" value="C:pore complex"/>
    <property type="evidence" value="ECO:0007669"/>
    <property type="project" value="UniProtKB-KW"/>
</dbReference>
<dbReference type="Proteomes" id="UP001242045">
    <property type="component" value="Unassembled WGS sequence"/>
</dbReference>
<accession>A0AAW8D4K2</accession>
<keyword evidence="6" id="KW-0732">Signal</keyword>
<dbReference type="Pfam" id="PF13609">
    <property type="entry name" value="Porin_4"/>
    <property type="match status" value="1"/>
</dbReference>
<evidence type="ECO:0000256" key="2">
    <source>
        <dbReference type="ARBA" id="ARBA00011233"/>
    </source>
</evidence>
<proteinExistence type="predicted"/>
<organism evidence="12 13">
    <name type="scientific">Variovorax boronicumulans</name>
    <dbReference type="NCBI Taxonomy" id="436515"/>
    <lineage>
        <taxon>Bacteria</taxon>
        <taxon>Pseudomonadati</taxon>
        <taxon>Pseudomonadota</taxon>
        <taxon>Betaproteobacteria</taxon>
        <taxon>Burkholderiales</taxon>
        <taxon>Comamonadaceae</taxon>
        <taxon>Variovorax</taxon>
    </lineage>
</organism>
<evidence type="ECO:0000256" key="8">
    <source>
        <dbReference type="ARBA" id="ARBA00023114"/>
    </source>
</evidence>
<keyword evidence="3" id="KW-0813">Transport</keyword>
<gene>
    <name evidence="12" type="ORF">J2W31_004284</name>
</gene>
<keyword evidence="4" id="KW-1134">Transmembrane beta strand</keyword>
<keyword evidence="8" id="KW-0626">Porin</keyword>
<dbReference type="SUPFAM" id="SSF56935">
    <property type="entry name" value="Porins"/>
    <property type="match status" value="1"/>
</dbReference>
<evidence type="ECO:0000256" key="7">
    <source>
        <dbReference type="ARBA" id="ARBA00023065"/>
    </source>
</evidence>
<dbReference type="CDD" id="cd00342">
    <property type="entry name" value="gram_neg_porins"/>
    <property type="match status" value="1"/>
</dbReference>
<evidence type="ECO:0000256" key="1">
    <source>
        <dbReference type="ARBA" id="ARBA00004571"/>
    </source>
</evidence>
<comment type="subunit">
    <text evidence="2">Homotrimer.</text>
</comment>
<dbReference type="GO" id="GO:0006811">
    <property type="term" value="P:monoatomic ion transport"/>
    <property type="evidence" value="ECO:0007669"/>
    <property type="project" value="UniProtKB-KW"/>
</dbReference>
<keyword evidence="5" id="KW-0812">Transmembrane</keyword>
<name>A0AAW8D4K2_9BURK</name>
<dbReference type="PANTHER" id="PTHR34501:SF9">
    <property type="entry name" value="MAJOR OUTER MEMBRANE PROTEIN P.IA"/>
    <property type="match status" value="1"/>
</dbReference>
<dbReference type="PRINTS" id="PR00184">
    <property type="entry name" value="NEISSPPORIN"/>
</dbReference>
<evidence type="ECO:0000256" key="9">
    <source>
        <dbReference type="ARBA" id="ARBA00023136"/>
    </source>
</evidence>
<dbReference type="GO" id="GO:0009279">
    <property type="term" value="C:cell outer membrane"/>
    <property type="evidence" value="ECO:0007669"/>
    <property type="project" value="UniProtKB-SubCell"/>
</dbReference>
<sequence length="478" mass="50706">MWEKHHSLVATQQTVDILYFIAHTFAPTVVSSTLPIGGFSPELQSSGLFSFPIGRRDRHSHSSFRSERATALAALAVAGVASAQSSVTLFGVVDASISGYSSTSRDLNGATPTDPFYVNRGSARTSSRQLASGGYNSSRLGFRGTEDLGGGLAASFWLEAPISNDDGQQGVATFNRRSTVSLSGGFGEIRLGRDFTPTFWNDTVFDPFGTNGVGTNLITTASTSFGAFGTPAATTGPFANGLKSNYDRASNTIGYFLPPNLGGFYGQVMYGFAEKTKFSPGAATPDVLNSQRQGRYVGGRFGYANGPLDVAVAYGSSTVGDDFHAGVTNKVNTFNLGASYDFGPVKLFGEFSKAKNKLDSENQRFIFSDVNSDSVDLTGYLLGVTVPVGAGLIRASYSSVKLDLNEPFELNRADPKANKLAIGYVHNLSKRTALYATVARVSNKNEAGLTVGGPGFDTRDGRTPKTSTGYDFGIRHAF</sequence>
<feature type="domain" description="Porin" evidence="11">
    <location>
        <begin position="70"/>
        <end position="445"/>
    </location>
</feature>
<comment type="caution">
    <text evidence="12">The sequence shown here is derived from an EMBL/GenBank/DDBJ whole genome shotgun (WGS) entry which is preliminary data.</text>
</comment>
<dbReference type="InterPro" id="IPR023614">
    <property type="entry name" value="Porin_dom_sf"/>
</dbReference>
<reference evidence="12" key="1">
    <citation type="submission" date="2023-07" db="EMBL/GenBank/DDBJ databases">
        <title>Sorghum-associated microbial communities from plants grown in Nebraska, USA.</title>
        <authorList>
            <person name="Schachtman D."/>
        </authorList>
    </citation>
    <scope>NUCLEOTIDE SEQUENCE</scope>
    <source>
        <strain evidence="12">DS3754</strain>
    </source>
</reference>
<evidence type="ECO:0000256" key="5">
    <source>
        <dbReference type="ARBA" id="ARBA00022692"/>
    </source>
</evidence>
<keyword evidence="7" id="KW-0406">Ion transport</keyword>
<evidence type="ECO:0000256" key="6">
    <source>
        <dbReference type="ARBA" id="ARBA00022729"/>
    </source>
</evidence>